<comment type="caution">
    <text evidence="2">The sequence shown here is derived from an EMBL/GenBank/DDBJ whole genome shotgun (WGS) entry which is preliminary data.</text>
</comment>
<name>A0A8T3VHP8_9EURY</name>
<keyword evidence="1" id="KW-0472">Membrane</keyword>
<feature type="transmembrane region" description="Helical" evidence="1">
    <location>
        <begin position="45"/>
        <end position="66"/>
    </location>
</feature>
<evidence type="ECO:0000313" key="2">
    <source>
        <dbReference type="EMBL" id="MBE6510107.1"/>
    </source>
</evidence>
<reference evidence="2" key="1">
    <citation type="submission" date="2019-04" db="EMBL/GenBank/DDBJ databases">
        <title>Evolution of Biomass-Degrading Anaerobic Consortia Revealed by Metagenomics.</title>
        <authorList>
            <person name="Peng X."/>
        </authorList>
    </citation>
    <scope>NUCLEOTIDE SEQUENCE</scope>
    <source>
        <strain evidence="2">SIG13</strain>
    </source>
</reference>
<feature type="transmembrane region" description="Helical" evidence="1">
    <location>
        <begin position="12"/>
        <end position="33"/>
    </location>
</feature>
<protein>
    <submittedName>
        <fullName evidence="2">Uncharacterized protein</fullName>
    </submittedName>
</protein>
<proteinExistence type="predicted"/>
<keyword evidence="1" id="KW-1133">Transmembrane helix</keyword>
<gene>
    <name evidence="2" type="ORF">E7Z74_02375</name>
</gene>
<accession>A0A8T3VHP8</accession>
<dbReference type="Proteomes" id="UP000713479">
    <property type="component" value="Unassembled WGS sequence"/>
</dbReference>
<dbReference type="EMBL" id="SUTF01000003">
    <property type="protein sequence ID" value="MBE6510107.1"/>
    <property type="molecule type" value="Genomic_DNA"/>
</dbReference>
<sequence length="143" mass="15763">MKKFEDFDLKRLLIESVVGLAISLTIGVILFWLTLGTVTFYDAGVYSAGYTEFSFIIGVLIAATLFGSMERDILSAGILGLIIGLLTTLLEGFVLSLFWSPMTVQLVMGWWGNHAVILIFVGVMASIGFNLFFSRNNSIPQRI</sequence>
<organism evidence="2 3">
    <name type="scientific">Methanobrevibacter millerae</name>
    <dbReference type="NCBI Taxonomy" id="230361"/>
    <lineage>
        <taxon>Archaea</taxon>
        <taxon>Methanobacteriati</taxon>
        <taxon>Methanobacteriota</taxon>
        <taxon>Methanomada group</taxon>
        <taxon>Methanobacteria</taxon>
        <taxon>Methanobacteriales</taxon>
        <taxon>Methanobacteriaceae</taxon>
        <taxon>Methanobrevibacter</taxon>
    </lineage>
</organism>
<evidence type="ECO:0000256" key="1">
    <source>
        <dbReference type="SAM" id="Phobius"/>
    </source>
</evidence>
<feature type="transmembrane region" description="Helical" evidence="1">
    <location>
        <begin position="78"/>
        <end position="99"/>
    </location>
</feature>
<evidence type="ECO:0000313" key="3">
    <source>
        <dbReference type="Proteomes" id="UP000713479"/>
    </source>
</evidence>
<dbReference type="AlphaFoldDB" id="A0A8T3VHP8"/>
<feature type="transmembrane region" description="Helical" evidence="1">
    <location>
        <begin position="111"/>
        <end position="133"/>
    </location>
</feature>
<keyword evidence="1" id="KW-0812">Transmembrane</keyword>